<dbReference type="InterPro" id="IPR029787">
    <property type="entry name" value="Nucleotide_cyclase"/>
</dbReference>
<dbReference type="Pfam" id="PF00563">
    <property type="entry name" value="EAL"/>
    <property type="match status" value="1"/>
</dbReference>
<dbReference type="InterPro" id="IPR035919">
    <property type="entry name" value="EAL_sf"/>
</dbReference>
<comment type="caution">
    <text evidence="3">The sequence shown here is derived from an EMBL/GenBank/DDBJ whole genome shotgun (WGS) entry which is preliminary data.</text>
</comment>
<reference evidence="3 4" key="1">
    <citation type="submission" date="2020-04" db="EMBL/GenBank/DDBJ databases">
        <authorList>
            <person name="Hitch T.C.A."/>
            <person name="Wylensek D."/>
            <person name="Clavel T."/>
        </authorList>
    </citation>
    <scope>NUCLEOTIDE SEQUENCE [LARGE SCALE GENOMIC DNA]</scope>
    <source>
        <strain evidence="3 4">PG-130-P53-12</strain>
    </source>
</reference>
<name>A0A848B4T0_9FIRM</name>
<feature type="domain" description="EAL" evidence="1">
    <location>
        <begin position="311"/>
        <end position="563"/>
    </location>
</feature>
<dbReference type="PROSITE" id="PS50883">
    <property type="entry name" value="EAL"/>
    <property type="match status" value="1"/>
</dbReference>
<dbReference type="PANTHER" id="PTHR33121:SF79">
    <property type="entry name" value="CYCLIC DI-GMP PHOSPHODIESTERASE PDED-RELATED"/>
    <property type="match status" value="1"/>
</dbReference>
<dbReference type="EMBL" id="JABAFA010000006">
    <property type="protein sequence ID" value="NMD98506.1"/>
    <property type="molecule type" value="Genomic_DNA"/>
</dbReference>
<dbReference type="CDD" id="cd01948">
    <property type="entry name" value="EAL"/>
    <property type="match status" value="1"/>
</dbReference>
<dbReference type="SMART" id="SM00267">
    <property type="entry name" value="GGDEF"/>
    <property type="match status" value="1"/>
</dbReference>
<dbReference type="PROSITE" id="PS50887">
    <property type="entry name" value="GGDEF"/>
    <property type="match status" value="2"/>
</dbReference>
<dbReference type="SUPFAM" id="SSF55785">
    <property type="entry name" value="PYP-like sensor domain (PAS domain)"/>
    <property type="match status" value="1"/>
</dbReference>
<dbReference type="InterPro" id="IPR000014">
    <property type="entry name" value="PAS"/>
</dbReference>
<dbReference type="Pfam" id="PF08448">
    <property type="entry name" value="PAS_4"/>
    <property type="match status" value="1"/>
</dbReference>
<dbReference type="Gene3D" id="3.20.20.450">
    <property type="entry name" value="EAL domain"/>
    <property type="match status" value="1"/>
</dbReference>
<evidence type="ECO:0000259" key="1">
    <source>
        <dbReference type="PROSITE" id="PS50883"/>
    </source>
</evidence>
<dbReference type="InterPro" id="IPR000160">
    <property type="entry name" value="GGDEF_dom"/>
</dbReference>
<sequence>MCRDNDASNPPVSLTAEIKARLHAAYDILPGIFLFRADGTEELVFANQDALALYQCKSFRELREKIGTHFSHFLQPDDYLPLSELAGCSTAKDTPHRFYSYEYRTALGHLRRVEITLQQGTDADLGPLYYMSLIDADTRRNAYETDTLTGLPGMHAFFCAAVAHAKRNLRNGTFLQEVPVYFNITNFRKLNTSYGIARGDECLRTVAHILREHFPGRLIGRLAADNFAMLAGSSDVTTRVSAACRAFADYIQNSGIELKAGIRFYDTSENSAAIFQYGFDQAKLACNTVKSDANHCWAAYTEEMGQRDAIRHYIREHFDEALQKGFLKVYYQPVIRTLTGKICGVEALSRWESPTHGRLSPADFIPVLEETHLIHKLDAYVIDRVCHHLRQRIDDGRPSLPVSLNLSRLDFTLANPLEIVEDIVQKYDLPRDLLCIEITENALVEDDDLIKNGIKAFRANGYQVWLDDFGSGYSSLNVLKDYQFDVIKLDMNFLRSFNAASRKLLAAIVPMAKELGMHTLAEGVETAEQVAFLKSIGCEKLQGYFFGKPMGRRELRLHCQEHDLIAETRTDAYLFAQAGCVDITTETPVAILLDDGASVRILQMNDAYERTLRTIHTNGLDEVNRSLASPAYHLRERFQRFLQRAIRSGRQESLTYVDSGQYMRLRLQTIANLGSTHIYRAELYNITHDSEMQGHESRRLDQILRTIFHLYEGIYYLNYQKDVCEIISSLLPDTSANRHLADIETAHADFAKNYIHPADRERYLVFTQAENIYRTARQSGSIEVAAPFRMLQTDGSYRWLNFIFIVLFKTQAQDILLCVSRDVLDQQPDRAALLGEILKSYGILQEGPALRGSLESELLWSTLLEQSDLKLFWKDGSRRFLGASQAFLDHYGLSSIEELRGKTDEEMGWHIDDTPFHAAERAVIKEGKPVRGALGHCLVRGTPHAIRASKFPIYLNGGIAGLMGYFEDLDDAAAQKDLQDSLGLIDQGTGLMNYRGMLMAGTQYQVNYRENKEDYLAIILDVPAYDQLRRTDQRRGDLLLARLKEIITRLLPQYWSIAYIGSSCFVIFQKRLSETECRNRIFAISNAVHDIHEVDGYPCSLHLQYAFAHGSEASSLDSLLHLLTERLCDAEEQHYSQSLYVGDRVIFQREAFDQLEEPVIISDTETHEVLYCNPAALLDSGLPADTSYQGRKCYELYRHQPAPCDNCDTAQLSHGTFLHNLIHNPVTGHDYYSRAGLIPWRGKNCRFTLLTDLTRYSERSAKRNDLLYHKTMINDALRLAMCESDPDKGIERMLLCIGTRLHAERVLLMEEDSTALHLTYDWAANDLTPLKGTLAPIPRSELAHIYEKFIHHPVITIRDLESYWEHTPGAVPHLPDLTRLTISRISLDDHAYGYIEVVNPPEDRLDVSSLLCSTLSRFIAILLRNRDMQNDLRHLGRIDQLTGVLNRRGLTEYLPTLPHGRLVALVFADVNGLKHTNDTQGHEAGDRLIKQTADALRQEPDAVVFRMGGDEFLLIRDVQTPEEIETIRQSLKQEFHRRGISAALGAITLPTPIEDIDAAIAEVDRLMYEDKTRHYRSRHEKRG</sequence>
<dbReference type="Pfam" id="PF13188">
    <property type="entry name" value="PAS_8"/>
    <property type="match status" value="1"/>
</dbReference>
<dbReference type="Proteomes" id="UP000543804">
    <property type="component" value="Unassembled WGS sequence"/>
</dbReference>
<dbReference type="CDD" id="cd01949">
    <property type="entry name" value="GGDEF"/>
    <property type="match status" value="1"/>
</dbReference>
<accession>A0A848B4T0</accession>
<dbReference type="Gene3D" id="3.30.450.20">
    <property type="entry name" value="PAS domain"/>
    <property type="match status" value="2"/>
</dbReference>
<feature type="domain" description="GGDEF" evidence="2">
    <location>
        <begin position="1461"/>
        <end position="1583"/>
    </location>
</feature>
<dbReference type="InterPro" id="IPR043128">
    <property type="entry name" value="Rev_trsase/Diguanyl_cyclase"/>
</dbReference>
<proteinExistence type="predicted"/>
<keyword evidence="4" id="KW-1185">Reference proteome</keyword>
<dbReference type="InterPro" id="IPR001633">
    <property type="entry name" value="EAL_dom"/>
</dbReference>
<dbReference type="Gene3D" id="3.30.70.270">
    <property type="match status" value="3"/>
</dbReference>
<dbReference type="NCBIfam" id="TIGR00254">
    <property type="entry name" value="GGDEF"/>
    <property type="match status" value="1"/>
</dbReference>
<evidence type="ECO:0000259" key="2">
    <source>
        <dbReference type="PROSITE" id="PS50887"/>
    </source>
</evidence>
<dbReference type="SUPFAM" id="SSF55073">
    <property type="entry name" value="Nucleotide cyclase"/>
    <property type="match status" value="3"/>
</dbReference>
<protein>
    <submittedName>
        <fullName evidence="3">EAL domain-containing protein</fullName>
    </submittedName>
</protein>
<feature type="domain" description="GGDEF" evidence="2">
    <location>
        <begin position="175"/>
        <end position="302"/>
    </location>
</feature>
<dbReference type="SMART" id="SM00052">
    <property type="entry name" value="EAL"/>
    <property type="match status" value="1"/>
</dbReference>
<dbReference type="RefSeq" id="WP_170077193.1">
    <property type="nucleotide sequence ID" value="NZ_JABAFA010000006.1"/>
</dbReference>
<evidence type="ECO:0000313" key="3">
    <source>
        <dbReference type="EMBL" id="NMD98506.1"/>
    </source>
</evidence>
<dbReference type="InterPro" id="IPR013656">
    <property type="entry name" value="PAS_4"/>
</dbReference>
<gene>
    <name evidence="3" type="ORF">HF878_03275</name>
</gene>
<dbReference type="PANTHER" id="PTHR33121">
    <property type="entry name" value="CYCLIC DI-GMP PHOSPHODIESTERASE PDEF"/>
    <property type="match status" value="1"/>
</dbReference>
<dbReference type="InterPro" id="IPR035965">
    <property type="entry name" value="PAS-like_dom_sf"/>
</dbReference>
<dbReference type="Pfam" id="PF00990">
    <property type="entry name" value="GGDEF"/>
    <property type="match status" value="2"/>
</dbReference>
<organism evidence="3 4">
    <name type="scientific">Selenomonas bovis</name>
    <dbReference type="NCBI Taxonomy" id="416586"/>
    <lineage>
        <taxon>Bacteria</taxon>
        <taxon>Bacillati</taxon>
        <taxon>Bacillota</taxon>
        <taxon>Negativicutes</taxon>
        <taxon>Selenomonadales</taxon>
        <taxon>Selenomonadaceae</taxon>
        <taxon>Selenomonas</taxon>
    </lineage>
</organism>
<dbReference type="SUPFAM" id="SSF141868">
    <property type="entry name" value="EAL domain-like"/>
    <property type="match status" value="1"/>
</dbReference>
<dbReference type="InterPro" id="IPR050706">
    <property type="entry name" value="Cyclic-di-GMP_PDE-like"/>
</dbReference>
<evidence type="ECO:0000313" key="4">
    <source>
        <dbReference type="Proteomes" id="UP000543804"/>
    </source>
</evidence>
<dbReference type="GO" id="GO:0071111">
    <property type="term" value="F:cyclic-guanylate-specific phosphodiesterase activity"/>
    <property type="evidence" value="ECO:0007669"/>
    <property type="project" value="InterPro"/>
</dbReference>